<feature type="transmembrane region" description="Helical" evidence="12">
    <location>
        <begin position="44"/>
        <end position="65"/>
    </location>
</feature>
<dbReference type="AlphaFoldDB" id="I0WI22"/>
<keyword evidence="3 10" id="KW-0813">Transport</keyword>
<keyword evidence="11" id="KW-0186">Copper</keyword>
<dbReference type="OrthoDB" id="9781261at2"/>
<dbReference type="InterPro" id="IPR002429">
    <property type="entry name" value="CcO_II-like_C"/>
</dbReference>
<feature type="transmembrane region" description="Helical" evidence="12">
    <location>
        <begin position="131"/>
        <end position="150"/>
    </location>
</feature>
<keyword evidence="7 10" id="KW-0249">Electron transport</keyword>
<protein>
    <recommendedName>
        <fullName evidence="11">Cytochrome c oxidase subunit 2</fullName>
        <ecNumber evidence="11">7.1.1.9</ecNumber>
    </recommendedName>
</protein>
<dbReference type="InterPro" id="IPR008972">
    <property type="entry name" value="Cupredoxin"/>
</dbReference>
<reference evidence="15 16" key="1">
    <citation type="journal article" date="2012" name="J. Bacteriol.">
        <title>Genome Sequence of the Halotolerant Bacterium Imtechella halotolerans K1T.</title>
        <authorList>
            <person name="Kumar S."/>
            <person name="Vikram S."/>
            <person name="Subramanian S."/>
            <person name="Raghava G.P."/>
            <person name="Pinnaka A.K."/>
        </authorList>
    </citation>
    <scope>NUCLEOTIDE SEQUENCE [LARGE SCALE GENOMIC DNA]</scope>
    <source>
        <strain evidence="15 16">K1</strain>
    </source>
</reference>
<sequence length="350" mass="40361">MTTLLVIIVLVLVAIAIWQMTKMFELSQPANDTAGIATDEDNKLNGNLMFAFLVFIYILTIYSLWKWGPFVLSVPASEHGQDYDRLMWISFALIFIVQFITQALLHYFAYKYRGQKGKKALFYADNDKLEFIWTVIPVITLSGLILYGLYTWNVIMNVDEDENPLVIELYAQQFSWTARYAGDDNVLGDANVRLIDIDKANTLGIDESDPNAQDDIVVQEIHLPVNRKVLFKMRSQDVLHSAYMPHFRAQMNCVPGMITQFAFTPTMTTKDMRMQPETVEHVKVTNEIRAEKRANGEDADPWEFDYVLLCNKICGKSHYNMQMKIIVETEEEYNEWISQQQTFGDKIAAQ</sequence>
<evidence type="ECO:0000256" key="5">
    <source>
        <dbReference type="ARBA" id="ARBA00022692"/>
    </source>
</evidence>
<gene>
    <name evidence="15" type="ORF">W5A_03809</name>
</gene>
<comment type="cofactor">
    <cofactor evidence="11">
        <name>Cu cation</name>
        <dbReference type="ChEBI" id="CHEBI:23378"/>
    </cofactor>
    <text evidence="11">Binds a copper A center.</text>
</comment>
<dbReference type="GO" id="GO:0005886">
    <property type="term" value="C:plasma membrane"/>
    <property type="evidence" value="ECO:0007669"/>
    <property type="project" value="UniProtKB-SubCell"/>
</dbReference>
<evidence type="ECO:0000256" key="4">
    <source>
        <dbReference type="ARBA" id="ARBA00022660"/>
    </source>
</evidence>
<evidence type="ECO:0000313" key="16">
    <source>
        <dbReference type="Proteomes" id="UP000005938"/>
    </source>
</evidence>
<keyword evidence="9 12" id="KW-0472">Membrane</keyword>
<comment type="catalytic activity">
    <reaction evidence="11">
        <text>4 Fe(II)-[cytochrome c] + O2 + 8 H(+)(in) = 4 Fe(III)-[cytochrome c] + 2 H2O + 4 H(+)(out)</text>
        <dbReference type="Rhea" id="RHEA:11436"/>
        <dbReference type="Rhea" id="RHEA-COMP:10350"/>
        <dbReference type="Rhea" id="RHEA-COMP:14399"/>
        <dbReference type="ChEBI" id="CHEBI:15377"/>
        <dbReference type="ChEBI" id="CHEBI:15378"/>
        <dbReference type="ChEBI" id="CHEBI:15379"/>
        <dbReference type="ChEBI" id="CHEBI:29033"/>
        <dbReference type="ChEBI" id="CHEBI:29034"/>
        <dbReference type="EC" id="7.1.1.9"/>
    </reaction>
</comment>
<dbReference type="EC" id="7.1.1.9" evidence="11"/>
<evidence type="ECO:0000256" key="11">
    <source>
        <dbReference type="RuleBase" id="RU004024"/>
    </source>
</evidence>
<proteinExistence type="inferred from homology"/>
<evidence type="ECO:0000256" key="7">
    <source>
        <dbReference type="ARBA" id="ARBA00022982"/>
    </source>
</evidence>
<feature type="domain" description="Cytochrome oxidase subunit II copper A binding" evidence="13">
    <location>
        <begin position="162"/>
        <end position="339"/>
    </location>
</feature>
<evidence type="ECO:0000256" key="8">
    <source>
        <dbReference type="ARBA" id="ARBA00022989"/>
    </source>
</evidence>
<comment type="subcellular location">
    <subcellularLocation>
        <location evidence="10">Cell membrane</location>
        <topology evidence="10">Multi-pass membrane protein</topology>
    </subcellularLocation>
    <subcellularLocation>
        <location evidence="1">Membrane</location>
        <topology evidence="1">Multi-pass membrane protein</topology>
    </subcellularLocation>
</comment>
<keyword evidence="5 10" id="KW-0812">Transmembrane</keyword>
<dbReference type="InterPro" id="IPR011759">
    <property type="entry name" value="Cyt_c_oxidase_su2_TM_dom"/>
</dbReference>
<dbReference type="STRING" id="946077.W5A_03809"/>
<comment type="caution">
    <text evidence="15">The sequence shown here is derived from an EMBL/GenBank/DDBJ whole genome shotgun (WGS) entry which is preliminary data.</text>
</comment>
<accession>I0WI22</accession>
<dbReference type="InterPro" id="IPR036257">
    <property type="entry name" value="Cyt_c_oxidase_su2_TM_sf"/>
</dbReference>
<dbReference type="RefSeq" id="WP_008237616.1">
    <property type="nucleotide sequence ID" value="NZ_AJJU01000003.1"/>
</dbReference>
<evidence type="ECO:0000256" key="10">
    <source>
        <dbReference type="RuleBase" id="RU000456"/>
    </source>
</evidence>
<keyword evidence="16" id="KW-1185">Reference proteome</keyword>
<dbReference type="eggNOG" id="COG1622">
    <property type="taxonomic scope" value="Bacteria"/>
</dbReference>
<dbReference type="GO" id="GO:0005507">
    <property type="term" value="F:copper ion binding"/>
    <property type="evidence" value="ECO:0007669"/>
    <property type="project" value="InterPro"/>
</dbReference>
<dbReference type="GO" id="GO:0042773">
    <property type="term" value="P:ATP synthesis coupled electron transport"/>
    <property type="evidence" value="ECO:0007669"/>
    <property type="project" value="TreeGrafter"/>
</dbReference>
<dbReference type="InterPro" id="IPR045187">
    <property type="entry name" value="CcO_II"/>
</dbReference>
<dbReference type="Gene3D" id="1.10.287.90">
    <property type="match status" value="1"/>
</dbReference>
<keyword evidence="8 12" id="KW-1133">Transmembrane helix</keyword>
<dbReference type="PANTHER" id="PTHR22888:SF9">
    <property type="entry name" value="CYTOCHROME C OXIDASE SUBUNIT 2"/>
    <property type="match status" value="1"/>
</dbReference>
<evidence type="ECO:0000256" key="2">
    <source>
        <dbReference type="ARBA" id="ARBA00007866"/>
    </source>
</evidence>
<dbReference type="Proteomes" id="UP000005938">
    <property type="component" value="Unassembled WGS sequence"/>
</dbReference>
<feature type="transmembrane region" description="Helical" evidence="12">
    <location>
        <begin position="85"/>
        <end position="110"/>
    </location>
</feature>
<evidence type="ECO:0000256" key="3">
    <source>
        <dbReference type="ARBA" id="ARBA00022448"/>
    </source>
</evidence>
<dbReference type="SUPFAM" id="SSF49503">
    <property type="entry name" value="Cupredoxins"/>
    <property type="match status" value="1"/>
</dbReference>
<dbReference type="Gene3D" id="2.60.40.420">
    <property type="entry name" value="Cupredoxins - blue copper proteins"/>
    <property type="match status" value="1"/>
</dbReference>
<keyword evidence="4 10" id="KW-0679">Respiratory chain</keyword>
<dbReference type="SUPFAM" id="SSF81464">
    <property type="entry name" value="Cytochrome c oxidase subunit II-like, transmembrane region"/>
    <property type="match status" value="1"/>
</dbReference>
<dbReference type="EMBL" id="AJJU01000003">
    <property type="protein sequence ID" value="EID76038.1"/>
    <property type="molecule type" value="Genomic_DNA"/>
</dbReference>
<evidence type="ECO:0000256" key="9">
    <source>
        <dbReference type="ARBA" id="ARBA00023136"/>
    </source>
</evidence>
<keyword evidence="11" id="KW-0479">Metal-binding</keyword>
<comment type="function">
    <text evidence="11">Subunits I and II form the functional core of the enzyme complex. Electrons originating in cytochrome c are transferred via heme a and Cu(A) to the binuclear center formed by heme a3 and Cu(B).</text>
</comment>
<feature type="transmembrane region" description="Helical" evidence="12">
    <location>
        <begin position="6"/>
        <end position="24"/>
    </location>
</feature>
<organism evidence="15 16">
    <name type="scientific">Imtechella halotolerans K1</name>
    <dbReference type="NCBI Taxonomy" id="946077"/>
    <lineage>
        <taxon>Bacteria</taxon>
        <taxon>Pseudomonadati</taxon>
        <taxon>Bacteroidota</taxon>
        <taxon>Flavobacteriia</taxon>
        <taxon>Flavobacteriales</taxon>
        <taxon>Flavobacteriaceae</taxon>
        <taxon>Imtechella</taxon>
    </lineage>
</organism>
<feature type="domain" description="Cytochrome oxidase subunit II transmembrane region profile" evidence="14">
    <location>
        <begin position="64"/>
        <end position="159"/>
    </location>
</feature>
<dbReference type="PANTHER" id="PTHR22888">
    <property type="entry name" value="CYTOCHROME C OXIDASE, SUBUNIT II"/>
    <property type="match status" value="1"/>
</dbReference>
<evidence type="ECO:0000313" key="15">
    <source>
        <dbReference type="EMBL" id="EID76038.1"/>
    </source>
</evidence>
<dbReference type="PROSITE" id="PS50999">
    <property type="entry name" value="COX2_TM"/>
    <property type="match status" value="1"/>
</dbReference>
<evidence type="ECO:0000259" key="13">
    <source>
        <dbReference type="PROSITE" id="PS50857"/>
    </source>
</evidence>
<evidence type="ECO:0000256" key="12">
    <source>
        <dbReference type="SAM" id="Phobius"/>
    </source>
</evidence>
<dbReference type="Pfam" id="PF00116">
    <property type="entry name" value="COX2"/>
    <property type="match status" value="1"/>
</dbReference>
<dbReference type="PROSITE" id="PS50857">
    <property type="entry name" value="COX2_CUA"/>
    <property type="match status" value="1"/>
</dbReference>
<name>I0WI22_9FLAO</name>
<evidence type="ECO:0000256" key="6">
    <source>
        <dbReference type="ARBA" id="ARBA00022967"/>
    </source>
</evidence>
<evidence type="ECO:0000259" key="14">
    <source>
        <dbReference type="PROSITE" id="PS50999"/>
    </source>
</evidence>
<dbReference type="Pfam" id="PF02790">
    <property type="entry name" value="COX2_TM"/>
    <property type="match status" value="1"/>
</dbReference>
<dbReference type="PATRIC" id="fig|946077.3.peg.774"/>
<dbReference type="GO" id="GO:0004129">
    <property type="term" value="F:cytochrome-c oxidase activity"/>
    <property type="evidence" value="ECO:0007669"/>
    <property type="project" value="UniProtKB-EC"/>
</dbReference>
<comment type="similarity">
    <text evidence="2 10">Belongs to the cytochrome c oxidase subunit 2 family.</text>
</comment>
<keyword evidence="6" id="KW-1278">Translocase</keyword>
<evidence type="ECO:0000256" key="1">
    <source>
        <dbReference type="ARBA" id="ARBA00004141"/>
    </source>
</evidence>